<keyword evidence="1" id="KW-0732">Signal</keyword>
<dbReference type="EMBL" id="MU005579">
    <property type="protein sequence ID" value="KAF2685366.1"/>
    <property type="molecule type" value="Genomic_DNA"/>
</dbReference>
<feature type="chain" id="PRO_5026224828" description="DUF7907 domain-containing protein" evidence="1">
    <location>
        <begin position="18"/>
        <end position="192"/>
    </location>
</feature>
<accession>A0A6G1J4C2</accession>
<feature type="domain" description="DUF7907" evidence="2">
    <location>
        <begin position="59"/>
        <end position="168"/>
    </location>
</feature>
<feature type="signal peptide" evidence="1">
    <location>
        <begin position="1"/>
        <end position="17"/>
    </location>
</feature>
<name>A0A6G1J4C2_9PLEO</name>
<evidence type="ECO:0000259" key="2">
    <source>
        <dbReference type="Pfam" id="PF25484"/>
    </source>
</evidence>
<dbReference type="Pfam" id="PF25484">
    <property type="entry name" value="DUF7907"/>
    <property type="match status" value="1"/>
</dbReference>
<protein>
    <recommendedName>
        <fullName evidence="2">DUF7907 domain-containing protein</fullName>
    </recommendedName>
</protein>
<dbReference type="Proteomes" id="UP000799291">
    <property type="component" value="Unassembled WGS sequence"/>
</dbReference>
<evidence type="ECO:0000313" key="3">
    <source>
        <dbReference type="EMBL" id="KAF2685366.1"/>
    </source>
</evidence>
<sequence length="192" mass="19787">MQFTISTLALLSGLVSAAPTNIARGTGTTFNLLFTGVGTAPEPVDSLNSGTWVVASRRNRAELVSDRAQANLFYKYGSDFHIGTASTGIVITPGGTATVPSGAPVELVNNNGTAGVDILLNDSGLPTLWYEDGRFQACADSDGIFLSYIQPGQRQLADCAAVELVSVCSSTGVGSPLTGQLGQPITVSCQSN</sequence>
<dbReference type="InterPro" id="IPR057229">
    <property type="entry name" value="DUF7907"/>
</dbReference>
<organism evidence="3 4">
    <name type="scientific">Lentithecium fluviatile CBS 122367</name>
    <dbReference type="NCBI Taxonomy" id="1168545"/>
    <lineage>
        <taxon>Eukaryota</taxon>
        <taxon>Fungi</taxon>
        <taxon>Dikarya</taxon>
        <taxon>Ascomycota</taxon>
        <taxon>Pezizomycotina</taxon>
        <taxon>Dothideomycetes</taxon>
        <taxon>Pleosporomycetidae</taxon>
        <taxon>Pleosporales</taxon>
        <taxon>Massarineae</taxon>
        <taxon>Lentitheciaceae</taxon>
        <taxon>Lentithecium</taxon>
    </lineage>
</organism>
<gene>
    <name evidence="3" type="ORF">K458DRAFT_417426</name>
</gene>
<keyword evidence="4" id="KW-1185">Reference proteome</keyword>
<evidence type="ECO:0000256" key="1">
    <source>
        <dbReference type="SAM" id="SignalP"/>
    </source>
</evidence>
<dbReference type="OrthoDB" id="3518533at2759"/>
<evidence type="ECO:0000313" key="4">
    <source>
        <dbReference type="Proteomes" id="UP000799291"/>
    </source>
</evidence>
<proteinExistence type="predicted"/>
<dbReference type="AlphaFoldDB" id="A0A6G1J4C2"/>
<reference evidence="3" key="1">
    <citation type="journal article" date="2020" name="Stud. Mycol.">
        <title>101 Dothideomycetes genomes: a test case for predicting lifestyles and emergence of pathogens.</title>
        <authorList>
            <person name="Haridas S."/>
            <person name="Albert R."/>
            <person name="Binder M."/>
            <person name="Bloem J."/>
            <person name="Labutti K."/>
            <person name="Salamov A."/>
            <person name="Andreopoulos B."/>
            <person name="Baker S."/>
            <person name="Barry K."/>
            <person name="Bills G."/>
            <person name="Bluhm B."/>
            <person name="Cannon C."/>
            <person name="Castanera R."/>
            <person name="Culley D."/>
            <person name="Daum C."/>
            <person name="Ezra D."/>
            <person name="Gonzalez J."/>
            <person name="Henrissat B."/>
            <person name="Kuo A."/>
            <person name="Liang C."/>
            <person name="Lipzen A."/>
            <person name="Lutzoni F."/>
            <person name="Magnuson J."/>
            <person name="Mondo S."/>
            <person name="Nolan M."/>
            <person name="Ohm R."/>
            <person name="Pangilinan J."/>
            <person name="Park H.-J."/>
            <person name="Ramirez L."/>
            <person name="Alfaro M."/>
            <person name="Sun H."/>
            <person name="Tritt A."/>
            <person name="Yoshinaga Y."/>
            <person name="Zwiers L.-H."/>
            <person name="Turgeon B."/>
            <person name="Goodwin S."/>
            <person name="Spatafora J."/>
            <person name="Crous P."/>
            <person name="Grigoriev I."/>
        </authorList>
    </citation>
    <scope>NUCLEOTIDE SEQUENCE</scope>
    <source>
        <strain evidence="3">CBS 122367</strain>
    </source>
</reference>